<dbReference type="PANTHER" id="PTHR45138">
    <property type="entry name" value="REGULATORY COMPONENTS OF SENSORY TRANSDUCTION SYSTEM"/>
    <property type="match status" value="1"/>
</dbReference>
<dbReference type="AlphaFoldDB" id="A0A9X7VUS4"/>
<reference evidence="2 3" key="1">
    <citation type="submission" date="2021-02" db="EMBL/GenBank/DDBJ databases">
        <title>Alicyclobacillus curvatus sp. nov. and Alicyclobacillus mengziensis sp. nov., two acidophilic bacteria isolated from acid mine drainage.</title>
        <authorList>
            <person name="Huang Y."/>
        </authorList>
    </citation>
    <scope>NUCLEOTIDE SEQUENCE [LARGE SCALE GENOMIC DNA]</scope>
    <source>
        <strain evidence="2 3">S30H14</strain>
    </source>
</reference>
<proteinExistence type="predicted"/>
<dbReference type="Proteomes" id="UP000663505">
    <property type="component" value="Chromosome"/>
</dbReference>
<dbReference type="SUPFAM" id="SSF55073">
    <property type="entry name" value="Nucleotide cyclase"/>
    <property type="match status" value="1"/>
</dbReference>
<dbReference type="Gene3D" id="3.30.70.270">
    <property type="match status" value="1"/>
</dbReference>
<dbReference type="Pfam" id="PF01590">
    <property type="entry name" value="GAF"/>
    <property type="match status" value="1"/>
</dbReference>
<dbReference type="KEGG" id="afx:JZ786_12995"/>
<dbReference type="InterPro" id="IPR029787">
    <property type="entry name" value="Nucleotide_cyclase"/>
</dbReference>
<evidence type="ECO:0000313" key="3">
    <source>
        <dbReference type="Proteomes" id="UP000663505"/>
    </source>
</evidence>
<dbReference type="Gene3D" id="3.30.450.40">
    <property type="match status" value="1"/>
</dbReference>
<dbReference type="GO" id="GO:1902201">
    <property type="term" value="P:negative regulation of bacterial-type flagellum-dependent cell motility"/>
    <property type="evidence" value="ECO:0007669"/>
    <property type="project" value="TreeGrafter"/>
</dbReference>
<evidence type="ECO:0000313" key="2">
    <source>
        <dbReference type="EMBL" id="QSO45491.1"/>
    </source>
</evidence>
<dbReference type="PROSITE" id="PS50887">
    <property type="entry name" value="GGDEF"/>
    <property type="match status" value="1"/>
</dbReference>
<evidence type="ECO:0000259" key="1">
    <source>
        <dbReference type="PROSITE" id="PS50887"/>
    </source>
</evidence>
<dbReference type="SUPFAM" id="SSF55781">
    <property type="entry name" value="GAF domain-like"/>
    <property type="match status" value="1"/>
</dbReference>
<dbReference type="InterPro" id="IPR003018">
    <property type="entry name" value="GAF"/>
</dbReference>
<dbReference type="GO" id="GO:0005886">
    <property type="term" value="C:plasma membrane"/>
    <property type="evidence" value="ECO:0007669"/>
    <property type="project" value="TreeGrafter"/>
</dbReference>
<feature type="domain" description="GGDEF" evidence="1">
    <location>
        <begin position="208"/>
        <end position="330"/>
    </location>
</feature>
<name>A0A9X7VUS4_9BACL</name>
<organism evidence="2 3">
    <name type="scientific">Alicyclobacillus mengziensis</name>
    <dbReference type="NCBI Taxonomy" id="2931921"/>
    <lineage>
        <taxon>Bacteria</taxon>
        <taxon>Bacillati</taxon>
        <taxon>Bacillota</taxon>
        <taxon>Bacilli</taxon>
        <taxon>Bacillales</taxon>
        <taxon>Alicyclobacillaceae</taxon>
        <taxon>Alicyclobacillus</taxon>
    </lineage>
</organism>
<dbReference type="NCBIfam" id="TIGR00254">
    <property type="entry name" value="GGDEF"/>
    <property type="match status" value="1"/>
</dbReference>
<dbReference type="InterPro" id="IPR029016">
    <property type="entry name" value="GAF-like_dom_sf"/>
</dbReference>
<dbReference type="RefSeq" id="WP_206654859.1">
    <property type="nucleotide sequence ID" value="NZ_CP071182.1"/>
</dbReference>
<accession>A0A9X7VUS4</accession>
<dbReference type="InterPro" id="IPR043128">
    <property type="entry name" value="Rev_trsase/Diguanyl_cyclase"/>
</dbReference>
<protein>
    <submittedName>
        <fullName evidence="2">GGDEF domain-containing protein</fullName>
    </submittedName>
</protein>
<gene>
    <name evidence="2" type="ORF">JZ786_12995</name>
</gene>
<dbReference type="GO" id="GO:0052621">
    <property type="term" value="F:diguanylate cyclase activity"/>
    <property type="evidence" value="ECO:0007669"/>
    <property type="project" value="TreeGrafter"/>
</dbReference>
<keyword evidence="3" id="KW-1185">Reference proteome</keyword>
<dbReference type="CDD" id="cd01949">
    <property type="entry name" value="GGDEF"/>
    <property type="match status" value="1"/>
</dbReference>
<dbReference type="Pfam" id="PF00990">
    <property type="entry name" value="GGDEF"/>
    <property type="match status" value="1"/>
</dbReference>
<dbReference type="InterPro" id="IPR050469">
    <property type="entry name" value="Diguanylate_Cyclase"/>
</dbReference>
<dbReference type="SMART" id="SM00267">
    <property type="entry name" value="GGDEF"/>
    <property type="match status" value="1"/>
</dbReference>
<sequence length="330" mass="36817">MNKKILRGFCHRSREWSRAARGLDLLHMAATDLREFVDADSGFFVYKKRVLVGGVTPQKVIVYATWGVFAGDEVRLQGDIDHVLEKRELLYSKMEQWILAENLPSKWHEAWHEYGLLELGIWPLVSREQVIGAIVVARTEPSDRVSLETRTALMDSCAAQVSLALDLILTRRIAEEASQRDLLTGLFNRRGLEARLPQLVHECENTGNSLVVGLIDMDNLKQVNDTHGHPIGDNALQQVADILSRNVRSDDIVARFGGDEFAVVIQCDSTDAGTAMERIRKCVEEQSDGLSVSVGGAVWGIDGDSLEQCYVVADERLYECKRLAKADAVI</sequence>
<dbReference type="EMBL" id="CP071182">
    <property type="protein sequence ID" value="QSO45491.1"/>
    <property type="molecule type" value="Genomic_DNA"/>
</dbReference>
<dbReference type="PANTHER" id="PTHR45138:SF9">
    <property type="entry name" value="DIGUANYLATE CYCLASE DGCM-RELATED"/>
    <property type="match status" value="1"/>
</dbReference>
<dbReference type="GO" id="GO:0043709">
    <property type="term" value="P:cell adhesion involved in single-species biofilm formation"/>
    <property type="evidence" value="ECO:0007669"/>
    <property type="project" value="TreeGrafter"/>
</dbReference>
<dbReference type="InterPro" id="IPR000160">
    <property type="entry name" value="GGDEF_dom"/>
</dbReference>